<dbReference type="InterPro" id="IPR036390">
    <property type="entry name" value="WH_DNA-bd_sf"/>
</dbReference>
<dbReference type="Gene3D" id="1.10.10.10">
    <property type="entry name" value="Winged helix-like DNA-binding domain superfamily/Winged helix DNA-binding domain"/>
    <property type="match status" value="1"/>
</dbReference>
<dbReference type="EMBL" id="VSSQ01071284">
    <property type="protein sequence ID" value="MPN22930.1"/>
    <property type="molecule type" value="Genomic_DNA"/>
</dbReference>
<dbReference type="SUPFAM" id="SSF46785">
    <property type="entry name" value="Winged helix' DNA-binding domain"/>
    <property type="match status" value="1"/>
</dbReference>
<dbReference type="SMART" id="SM00843">
    <property type="entry name" value="Ftsk_gamma"/>
    <property type="match status" value="1"/>
</dbReference>
<evidence type="ECO:0000259" key="1">
    <source>
        <dbReference type="SMART" id="SM00843"/>
    </source>
</evidence>
<name>A0A645GA67_9ZZZZ</name>
<dbReference type="InterPro" id="IPR036388">
    <property type="entry name" value="WH-like_DNA-bd_sf"/>
</dbReference>
<dbReference type="InterPro" id="IPR018541">
    <property type="entry name" value="Ftsk_gamma"/>
</dbReference>
<sequence>MEEGSVGDEKYLDVKEMVMQQDYTSISRIQREFGFGFSRAGKIFSRLQKEGIVAAAPDSPGSSKGCKVLIHDAGFDKQPDVGSSELTSTQKQ</sequence>
<dbReference type="AlphaFoldDB" id="A0A645GA67"/>
<reference evidence="2" key="1">
    <citation type="submission" date="2019-08" db="EMBL/GenBank/DDBJ databases">
        <authorList>
            <person name="Kucharzyk K."/>
            <person name="Murdoch R.W."/>
            <person name="Higgins S."/>
            <person name="Loffler F."/>
        </authorList>
    </citation>
    <scope>NUCLEOTIDE SEQUENCE</scope>
</reference>
<protein>
    <recommendedName>
        <fullName evidence="1">FtsK gamma domain-containing protein</fullName>
    </recommendedName>
</protein>
<accession>A0A645GA67</accession>
<feature type="domain" description="FtsK gamma" evidence="1">
    <location>
        <begin position="4"/>
        <end position="73"/>
    </location>
</feature>
<comment type="caution">
    <text evidence="2">The sequence shown here is derived from an EMBL/GenBank/DDBJ whole genome shotgun (WGS) entry which is preliminary data.</text>
</comment>
<organism evidence="2">
    <name type="scientific">bioreactor metagenome</name>
    <dbReference type="NCBI Taxonomy" id="1076179"/>
    <lineage>
        <taxon>unclassified sequences</taxon>
        <taxon>metagenomes</taxon>
        <taxon>ecological metagenomes</taxon>
    </lineage>
</organism>
<gene>
    <name evidence="2" type="ORF">SDC9_170315</name>
</gene>
<proteinExistence type="predicted"/>
<evidence type="ECO:0000313" key="2">
    <source>
        <dbReference type="EMBL" id="MPN22930.1"/>
    </source>
</evidence>
<dbReference type="Pfam" id="PF09397">
    <property type="entry name" value="FtsK_gamma"/>
    <property type="match status" value="1"/>
</dbReference>